<accession>A0AAN8JNG5</accession>
<dbReference type="Gene3D" id="4.10.40.20">
    <property type="match status" value="1"/>
</dbReference>
<dbReference type="Proteomes" id="UP001347796">
    <property type="component" value="Unassembled WGS sequence"/>
</dbReference>
<feature type="chain" id="PRO_5042893565" description="IGFBP N-terminal domain-containing protein" evidence="5">
    <location>
        <begin position="28"/>
        <end position="227"/>
    </location>
</feature>
<dbReference type="GO" id="GO:0009966">
    <property type="term" value="P:regulation of signal transduction"/>
    <property type="evidence" value="ECO:0007669"/>
    <property type="project" value="TreeGrafter"/>
</dbReference>
<dbReference type="GO" id="GO:0005576">
    <property type="term" value="C:extracellular region"/>
    <property type="evidence" value="ECO:0007669"/>
    <property type="project" value="UniProtKB-SubCell"/>
</dbReference>
<keyword evidence="4" id="KW-1015">Disulfide bond</keyword>
<feature type="domain" description="IGFBP N-terminal" evidence="6">
    <location>
        <begin position="26"/>
        <end position="112"/>
    </location>
</feature>
<dbReference type="SMART" id="SM00121">
    <property type="entry name" value="IB"/>
    <property type="match status" value="1"/>
</dbReference>
<dbReference type="PROSITE" id="PS51323">
    <property type="entry name" value="IGFBP_N_2"/>
    <property type="match status" value="1"/>
</dbReference>
<dbReference type="AlphaFoldDB" id="A0AAN8JNG5"/>
<keyword evidence="8" id="KW-1185">Reference proteome</keyword>
<evidence type="ECO:0000259" key="6">
    <source>
        <dbReference type="PROSITE" id="PS51323"/>
    </source>
</evidence>
<evidence type="ECO:0000313" key="7">
    <source>
        <dbReference type="EMBL" id="KAK6179421.1"/>
    </source>
</evidence>
<dbReference type="SUPFAM" id="SSF57184">
    <property type="entry name" value="Growth factor receptor domain"/>
    <property type="match status" value="1"/>
</dbReference>
<gene>
    <name evidence="7" type="ORF">SNE40_011785</name>
</gene>
<organism evidence="7 8">
    <name type="scientific">Patella caerulea</name>
    <name type="common">Rayed Mediterranean limpet</name>
    <dbReference type="NCBI Taxonomy" id="87958"/>
    <lineage>
        <taxon>Eukaryota</taxon>
        <taxon>Metazoa</taxon>
        <taxon>Spiralia</taxon>
        <taxon>Lophotrochozoa</taxon>
        <taxon>Mollusca</taxon>
        <taxon>Gastropoda</taxon>
        <taxon>Patellogastropoda</taxon>
        <taxon>Patelloidea</taxon>
        <taxon>Patellidae</taxon>
        <taxon>Patella</taxon>
    </lineage>
</organism>
<evidence type="ECO:0000256" key="3">
    <source>
        <dbReference type="ARBA" id="ARBA00022729"/>
    </source>
</evidence>
<comment type="subcellular location">
    <subcellularLocation>
        <location evidence="1">Secreted</location>
    </subcellularLocation>
</comment>
<comment type="caution">
    <text evidence="7">The sequence shown here is derived from an EMBL/GenBank/DDBJ whole genome shotgun (WGS) entry which is preliminary data.</text>
</comment>
<dbReference type="PANTHER" id="PTHR14186">
    <property type="entry name" value="INSULIN-LIKE GROWTH FACTOR BINDING PROTEIN-RELATED"/>
    <property type="match status" value="1"/>
</dbReference>
<dbReference type="EMBL" id="JAZGQO010000008">
    <property type="protein sequence ID" value="KAK6179421.1"/>
    <property type="molecule type" value="Genomic_DNA"/>
</dbReference>
<evidence type="ECO:0000256" key="5">
    <source>
        <dbReference type="SAM" id="SignalP"/>
    </source>
</evidence>
<dbReference type="Pfam" id="PF00219">
    <property type="entry name" value="IGFBP"/>
    <property type="match status" value="1"/>
</dbReference>
<dbReference type="PANTHER" id="PTHR14186:SF20">
    <property type="entry name" value="CYSTEINE-RICH MOTOR NEURON 1 PROTEIN-LIKE"/>
    <property type="match status" value="1"/>
</dbReference>
<evidence type="ECO:0000256" key="4">
    <source>
        <dbReference type="ARBA" id="ARBA00023157"/>
    </source>
</evidence>
<proteinExistence type="predicted"/>
<dbReference type="GO" id="GO:0005520">
    <property type="term" value="F:insulin-like growth factor binding"/>
    <property type="evidence" value="ECO:0007669"/>
    <property type="project" value="InterPro"/>
</dbReference>
<evidence type="ECO:0000256" key="1">
    <source>
        <dbReference type="ARBA" id="ARBA00004613"/>
    </source>
</evidence>
<sequence>MNRNNVGTCIIIHSSVILLITLRLIDGLRCPPCEKLHCMPNALTIQTCKGGVTTSICGCCPVCAKVKGERCGGEYEYLGKCDQGLYCQPLKQESNSVVFPGQSDLVGSCTKLPGQQADEGRTSFCRPVCSPTFCKRNPRAICSAIIVADMHQECQAKCQHTSCSACSYVKEINCPKCKKNDFRCLKKYGKCIKRNFCTRRKFPCKRKRLKIVEDGKFVCKVPECLDV</sequence>
<evidence type="ECO:0000256" key="2">
    <source>
        <dbReference type="ARBA" id="ARBA00022525"/>
    </source>
</evidence>
<keyword evidence="2" id="KW-0964">Secreted</keyword>
<dbReference type="InterPro" id="IPR000867">
    <property type="entry name" value="IGFBP-like"/>
</dbReference>
<feature type="signal peptide" evidence="5">
    <location>
        <begin position="1"/>
        <end position="27"/>
    </location>
</feature>
<dbReference type="InterPro" id="IPR009030">
    <property type="entry name" value="Growth_fac_rcpt_cys_sf"/>
</dbReference>
<dbReference type="GO" id="GO:0001558">
    <property type="term" value="P:regulation of cell growth"/>
    <property type="evidence" value="ECO:0007669"/>
    <property type="project" value="InterPro"/>
</dbReference>
<protein>
    <recommendedName>
        <fullName evidence="6">IGFBP N-terminal domain-containing protein</fullName>
    </recommendedName>
</protein>
<keyword evidence="3 5" id="KW-0732">Signal</keyword>
<name>A0AAN8JNG5_PATCE</name>
<dbReference type="InterPro" id="IPR011390">
    <property type="entry name" value="IGFBP_rP_mac25"/>
</dbReference>
<evidence type="ECO:0000313" key="8">
    <source>
        <dbReference type="Proteomes" id="UP001347796"/>
    </source>
</evidence>
<reference evidence="7 8" key="1">
    <citation type="submission" date="2024-01" db="EMBL/GenBank/DDBJ databases">
        <title>The genome of the rayed Mediterranean limpet Patella caerulea (Linnaeus, 1758).</title>
        <authorList>
            <person name="Anh-Thu Weber A."/>
            <person name="Halstead-Nussloch G."/>
        </authorList>
    </citation>
    <scope>NUCLEOTIDE SEQUENCE [LARGE SCALE GENOMIC DNA]</scope>
    <source>
        <strain evidence="7">AATW-2023a</strain>
        <tissue evidence="7">Whole specimen</tissue>
    </source>
</reference>